<dbReference type="GO" id="GO:0015086">
    <property type="term" value="F:cadmium ion transmembrane transporter activity"/>
    <property type="evidence" value="ECO:0007669"/>
    <property type="project" value="TreeGrafter"/>
</dbReference>
<dbReference type="GO" id="GO:0005886">
    <property type="term" value="C:plasma membrane"/>
    <property type="evidence" value="ECO:0007669"/>
    <property type="project" value="TreeGrafter"/>
</dbReference>
<sequence length="408" mass="43886">MKKFFSMFKEIGPGMLVAGAFVGTGTITTSIVAGTEHGYTLLWASVTAAVIITIILQEMTARLAMTTGEPLAKTVRDKLGLWASIIVITAIVGGNAVYSVGNLSGVNIAMGGLIEGIPASFWIILVTLIYWTLLMIGKYNVLEKTVTILVILMGLVFLINMIYVKPDYTNIITGLVVPTFELNHITLIIALIGTTVVPYNFYLHSTAVLERGWHKNARANVTLMRFDTIIPIFIGGLVTMAIGVVAATVLHPLHLSTGLEIQGASEMAMTLEPILGNIAYFLFSIGLFAAAVSSMPMAALSAAYVFTQSLGLSTDLKSTPFRLVFSFVSWVPVFFAVGVTNPVWTIVLAQSINGMLLPITAILVIYLINRKDISGTLRNNKALNIIGGCAVLFTIILGFLNIVQTFSS</sequence>
<evidence type="ECO:0000256" key="6">
    <source>
        <dbReference type="SAM" id="Phobius"/>
    </source>
</evidence>
<evidence type="ECO:0000256" key="4">
    <source>
        <dbReference type="ARBA" id="ARBA00022989"/>
    </source>
</evidence>
<dbReference type="NCBIfam" id="NF037982">
    <property type="entry name" value="Nramp_1"/>
    <property type="match status" value="1"/>
</dbReference>
<keyword evidence="4 6" id="KW-1133">Transmembrane helix</keyword>
<keyword evidence="8" id="KW-1185">Reference proteome</keyword>
<comment type="subcellular location">
    <subcellularLocation>
        <location evidence="1">Membrane</location>
        <topology evidence="1">Multi-pass membrane protein</topology>
    </subcellularLocation>
</comment>
<dbReference type="Pfam" id="PF01566">
    <property type="entry name" value="Nramp"/>
    <property type="match status" value="1"/>
</dbReference>
<dbReference type="InterPro" id="IPR001046">
    <property type="entry name" value="NRAMP_fam"/>
</dbReference>
<dbReference type="PANTHER" id="PTHR11706">
    <property type="entry name" value="SOLUTE CARRIER PROTEIN FAMILY 11 MEMBER"/>
    <property type="match status" value="1"/>
</dbReference>
<organism evidence="7 8">
    <name type="scientific">Jeotgalicoccus halotolerans</name>
    <dbReference type="NCBI Taxonomy" id="157227"/>
    <lineage>
        <taxon>Bacteria</taxon>
        <taxon>Bacillati</taxon>
        <taxon>Bacillota</taxon>
        <taxon>Bacilli</taxon>
        <taxon>Bacillales</taxon>
        <taxon>Staphylococcaceae</taxon>
        <taxon>Jeotgalicoccus</taxon>
    </lineage>
</organism>
<feature type="transmembrane region" description="Helical" evidence="6">
    <location>
        <begin position="319"/>
        <end position="337"/>
    </location>
</feature>
<keyword evidence="5 6" id="KW-0472">Membrane</keyword>
<dbReference type="RefSeq" id="WP_115885167.1">
    <property type="nucleotide sequence ID" value="NZ_CBCSHX010000003.1"/>
</dbReference>
<feature type="transmembrane region" description="Helical" evidence="6">
    <location>
        <begin position="146"/>
        <end position="164"/>
    </location>
</feature>
<dbReference type="OrthoDB" id="9787548at2"/>
<dbReference type="GO" id="GO:0034755">
    <property type="term" value="P:iron ion transmembrane transport"/>
    <property type="evidence" value="ECO:0007669"/>
    <property type="project" value="TreeGrafter"/>
</dbReference>
<feature type="transmembrane region" description="Helical" evidence="6">
    <location>
        <begin position="278"/>
        <end position="307"/>
    </location>
</feature>
<evidence type="ECO:0000256" key="3">
    <source>
        <dbReference type="ARBA" id="ARBA00022692"/>
    </source>
</evidence>
<feature type="transmembrane region" description="Helical" evidence="6">
    <location>
        <begin position="381"/>
        <end position="403"/>
    </location>
</feature>
<dbReference type="PRINTS" id="PR00447">
    <property type="entry name" value="NATRESASSCMP"/>
</dbReference>
<comment type="caution">
    <text evidence="7">The sequence shown here is derived from an EMBL/GenBank/DDBJ whole genome shotgun (WGS) entry which is preliminary data.</text>
</comment>
<feature type="transmembrane region" description="Helical" evidence="6">
    <location>
        <begin position="224"/>
        <end position="250"/>
    </location>
</feature>
<feature type="transmembrane region" description="Helical" evidence="6">
    <location>
        <begin position="343"/>
        <end position="369"/>
    </location>
</feature>
<name>A0A3E0AWZ0_9STAP</name>
<dbReference type="AlphaFoldDB" id="A0A3E0AWZ0"/>
<feature type="transmembrane region" description="Helical" evidence="6">
    <location>
        <begin position="184"/>
        <end position="203"/>
    </location>
</feature>
<keyword evidence="3 6" id="KW-0812">Transmembrane</keyword>
<proteinExistence type="predicted"/>
<feature type="transmembrane region" description="Helical" evidence="6">
    <location>
        <begin position="39"/>
        <end position="58"/>
    </location>
</feature>
<evidence type="ECO:0000313" key="8">
    <source>
        <dbReference type="Proteomes" id="UP000257076"/>
    </source>
</evidence>
<dbReference type="Proteomes" id="UP000257076">
    <property type="component" value="Unassembled WGS sequence"/>
</dbReference>
<reference evidence="7 8" key="1">
    <citation type="submission" date="2018-08" db="EMBL/GenBank/DDBJ databases">
        <title>Genomic Encyclopedia of Type Strains, Phase IV (KMG-IV): sequencing the most valuable type-strain genomes for metagenomic binning, comparative biology and taxonomic classification.</title>
        <authorList>
            <person name="Goeker M."/>
        </authorList>
    </citation>
    <scope>NUCLEOTIDE SEQUENCE [LARGE SCALE GENOMIC DNA]</scope>
    <source>
        <strain evidence="7 8">DSM 17274</strain>
    </source>
</reference>
<evidence type="ECO:0000256" key="2">
    <source>
        <dbReference type="ARBA" id="ARBA00022448"/>
    </source>
</evidence>
<protein>
    <submittedName>
        <fullName evidence="7">NRAMP (Natural resistance-associated macrophage protein)-like metal ion transporter</fullName>
    </submittedName>
</protein>
<evidence type="ECO:0000313" key="7">
    <source>
        <dbReference type="EMBL" id="REG24266.1"/>
    </source>
</evidence>
<evidence type="ECO:0000256" key="5">
    <source>
        <dbReference type="ARBA" id="ARBA00023136"/>
    </source>
</evidence>
<feature type="transmembrane region" description="Helical" evidence="6">
    <location>
        <begin position="79"/>
        <end position="101"/>
    </location>
</feature>
<evidence type="ECO:0000256" key="1">
    <source>
        <dbReference type="ARBA" id="ARBA00004141"/>
    </source>
</evidence>
<feature type="transmembrane region" description="Helical" evidence="6">
    <location>
        <begin position="113"/>
        <end position="134"/>
    </location>
</feature>
<keyword evidence="2" id="KW-0813">Transport</keyword>
<gene>
    <name evidence="7" type="ORF">DFR63_1358</name>
</gene>
<feature type="transmembrane region" description="Helical" evidence="6">
    <location>
        <begin position="12"/>
        <end position="33"/>
    </location>
</feature>
<dbReference type="GO" id="GO:0005384">
    <property type="term" value="F:manganese ion transmembrane transporter activity"/>
    <property type="evidence" value="ECO:0007669"/>
    <property type="project" value="TreeGrafter"/>
</dbReference>
<accession>A0A3E0AWZ0</accession>
<dbReference type="EMBL" id="QUMW01000011">
    <property type="protein sequence ID" value="REG24266.1"/>
    <property type="molecule type" value="Genomic_DNA"/>
</dbReference>
<dbReference type="PANTHER" id="PTHR11706:SF33">
    <property type="entry name" value="NATURAL RESISTANCE-ASSOCIATED MACROPHAGE PROTEIN 2"/>
    <property type="match status" value="1"/>
</dbReference>